<evidence type="ECO:0000256" key="4">
    <source>
        <dbReference type="SAM" id="MobiDB-lite"/>
    </source>
</evidence>
<feature type="domain" description="Haemolysin activator HlyB C-terminal" evidence="6">
    <location>
        <begin position="222"/>
        <end position="542"/>
    </location>
</feature>
<organism evidence="9 10">
    <name type="scientific">Noviherbaspirillum pedocola</name>
    <dbReference type="NCBI Taxonomy" id="2801341"/>
    <lineage>
        <taxon>Bacteria</taxon>
        <taxon>Pseudomonadati</taxon>
        <taxon>Pseudomonadota</taxon>
        <taxon>Betaproteobacteria</taxon>
        <taxon>Burkholderiales</taxon>
        <taxon>Oxalobacteraceae</taxon>
        <taxon>Noviherbaspirillum</taxon>
    </lineage>
</organism>
<keyword evidence="3" id="KW-0998">Cell outer membrane</keyword>
<dbReference type="InterPro" id="IPR027282">
    <property type="entry name" value="TPS"/>
</dbReference>
<gene>
    <name evidence="9" type="ORF">JJB74_30515</name>
</gene>
<dbReference type="Pfam" id="PF03865">
    <property type="entry name" value="ShlB"/>
    <property type="match status" value="1"/>
</dbReference>
<accession>A0A934WAG4</accession>
<evidence type="ECO:0000259" key="7">
    <source>
        <dbReference type="Pfam" id="PF08479"/>
    </source>
</evidence>
<evidence type="ECO:0000256" key="5">
    <source>
        <dbReference type="SAM" id="SignalP"/>
    </source>
</evidence>
<evidence type="ECO:0000259" key="6">
    <source>
        <dbReference type="Pfam" id="PF03865"/>
    </source>
</evidence>
<dbReference type="Gene3D" id="3.10.20.310">
    <property type="entry name" value="membrane protein fhac"/>
    <property type="match status" value="1"/>
</dbReference>
<evidence type="ECO:0000256" key="2">
    <source>
        <dbReference type="ARBA" id="ARBA00022692"/>
    </source>
</evidence>
<dbReference type="InterPro" id="IPR005565">
    <property type="entry name" value="Hemolysn_activator_HlyB_C"/>
</dbReference>
<feature type="domain" description="Polypeptide-transport-associated ShlB-type" evidence="7">
    <location>
        <begin position="90"/>
        <end position="163"/>
    </location>
</feature>
<proteinExistence type="predicted"/>
<dbReference type="InterPro" id="IPR035251">
    <property type="entry name" value="ShlB_POTRA"/>
</dbReference>
<evidence type="ECO:0000256" key="3">
    <source>
        <dbReference type="ARBA" id="ARBA00023237"/>
    </source>
</evidence>
<dbReference type="Gene3D" id="2.40.160.50">
    <property type="entry name" value="membrane protein fhac: a member of the omp85/tpsb transporter family"/>
    <property type="match status" value="1"/>
</dbReference>
<dbReference type="GO" id="GO:0008320">
    <property type="term" value="F:protein transmembrane transporter activity"/>
    <property type="evidence" value="ECO:0007669"/>
    <property type="project" value="TreeGrafter"/>
</dbReference>
<evidence type="ECO:0000259" key="8">
    <source>
        <dbReference type="Pfam" id="PF17287"/>
    </source>
</evidence>
<keyword evidence="1" id="KW-0472">Membrane</keyword>
<protein>
    <submittedName>
        <fullName evidence="9">ShlB/FhaC/HecB family hemolysin secretion/activation protein</fullName>
    </submittedName>
</protein>
<feature type="region of interest" description="Disordered" evidence="4">
    <location>
        <begin position="57"/>
        <end position="88"/>
    </location>
</feature>
<dbReference type="PIRSF" id="PIRSF029745">
    <property type="entry name" value="FhaC"/>
    <property type="match status" value="1"/>
</dbReference>
<evidence type="ECO:0000256" key="1">
    <source>
        <dbReference type="ARBA" id="ARBA00022452"/>
    </source>
</evidence>
<comment type="caution">
    <text evidence="9">The sequence shown here is derived from an EMBL/GenBank/DDBJ whole genome shotgun (WGS) entry which is preliminary data.</text>
</comment>
<feature type="chain" id="PRO_5036806137" evidence="5">
    <location>
        <begin position="28"/>
        <end position="579"/>
    </location>
</feature>
<keyword evidence="1" id="KW-1134">Transmembrane beta strand</keyword>
<dbReference type="EMBL" id="JAEPBG010000032">
    <property type="protein sequence ID" value="MBK4738969.1"/>
    <property type="molecule type" value="Genomic_DNA"/>
</dbReference>
<keyword evidence="10" id="KW-1185">Reference proteome</keyword>
<evidence type="ECO:0000313" key="9">
    <source>
        <dbReference type="EMBL" id="MBK4738969.1"/>
    </source>
</evidence>
<dbReference type="RefSeq" id="WP_200598340.1">
    <property type="nucleotide sequence ID" value="NZ_JAEPBG010000032.1"/>
</dbReference>
<dbReference type="InterPro" id="IPR051544">
    <property type="entry name" value="TPS_OM_transporter"/>
</dbReference>
<dbReference type="AlphaFoldDB" id="A0A934WAG4"/>
<name>A0A934WAG4_9BURK</name>
<evidence type="ECO:0000313" key="10">
    <source>
        <dbReference type="Proteomes" id="UP000622890"/>
    </source>
</evidence>
<feature type="signal peptide" evidence="5">
    <location>
        <begin position="1"/>
        <end position="27"/>
    </location>
</feature>
<keyword evidence="2" id="KW-0812">Transmembrane</keyword>
<dbReference type="Pfam" id="PF17287">
    <property type="entry name" value="POTRA_3"/>
    <property type="match status" value="1"/>
</dbReference>
<keyword evidence="5" id="KW-0732">Signal</keyword>
<dbReference type="PANTHER" id="PTHR34597:SF3">
    <property type="entry name" value="OUTER MEMBRANE TRANSPORTER CDIB"/>
    <property type="match status" value="1"/>
</dbReference>
<dbReference type="Proteomes" id="UP000622890">
    <property type="component" value="Unassembled WGS sequence"/>
</dbReference>
<dbReference type="GO" id="GO:0046819">
    <property type="term" value="P:protein secretion by the type V secretion system"/>
    <property type="evidence" value="ECO:0007669"/>
    <property type="project" value="TreeGrafter"/>
</dbReference>
<dbReference type="GO" id="GO:0098046">
    <property type="term" value="C:type V protein secretion system complex"/>
    <property type="evidence" value="ECO:0007669"/>
    <property type="project" value="TreeGrafter"/>
</dbReference>
<feature type="domain" description="ShlB POTRA" evidence="8">
    <location>
        <begin position="165"/>
        <end position="217"/>
    </location>
</feature>
<dbReference type="Pfam" id="PF08479">
    <property type="entry name" value="POTRA_2"/>
    <property type="match status" value="1"/>
</dbReference>
<dbReference type="InterPro" id="IPR013686">
    <property type="entry name" value="Polypept-transport_assoc_ShlB"/>
</dbReference>
<dbReference type="PANTHER" id="PTHR34597">
    <property type="entry name" value="SLR1661 PROTEIN"/>
    <property type="match status" value="1"/>
</dbReference>
<sequence length="579" mass="62865">MQSRIFRFTRIAFLLALAFDAGVSAHAQTAGDAAAAAARQADVLQRQQQERIQRDIESALPAAPPPGGVDLRSLTPKPDASSAGPKCRQVDTIAINGAPNLSPFLRERIIRDFSGKCLGVTEIETILGEITKDYIDRGYITTRAYLPSQDLRSRKLEILVVEGVIEKIMLDDGGAGSLYAGNVFPAEGTLLNLRDFEQGIEQINKLSSNNARMDVEPGSTPGASQIVIHNTPAFPLHASLSADNQGSESTGKNEIGMSLTADRLLKLNELMLYTHRQSQPNDWDRRASKSDSFSFIIPFRYTTASFTASRSEFISSINAPSGSMLQFRGKSDTDTWRLERVMFRNQSTRASLAGSLTLKDTKNYLADEYLAVSSRKLTVFDLDSSISTGLAGGVLQIDLGYASGLRIGSALQDPSDLPDTAPRAQFGKFKYGFSYSRPFQVAGMDASVSTQLSGQHAETTLYGSEQILIGGIYSVRGFVKNTLSGDNGWYSRNELSVRPVLKMAGQALPLRAYAGFDIGHVTNRVPNVPSGVLSGFALGVSGSLKGVSFDVFNARPLSQPDVFQQREGSQTWLRLTFSI</sequence>
<reference evidence="9" key="1">
    <citation type="submission" date="2021-01" db="EMBL/GenBank/DDBJ databases">
        <title>Genome sequence of strain Noviherbaspirillum sp. DKR-6.</title>
        <authorList>
            <person name="Chaudhary D.K."/>
        </authorList>
    </citation>
    <scope>NUCLEOTIDE SEQUENCE</scope>
    <source>
        <strain evidence="9">DKR-6</strain>
    </source>
</reference>